<dbReference type="FunFam" id="1.20.80.10:FF:000010">
    <property type="entry name" value="Acyl-CoA-binding domain-containing protein 5"/>
    <property type="match status" value="1"/>
</dbReference>
<feature type="domain" description="ACB" evidence="2">
    <location>
        <begin position="6"/>
        <end position="94"/>
    </location>
</feature>
<dbReference type="InterPro" id="IPR035984">
    <property type="entry name" value="Acyl-CoA-binding_sf"/>
</dbReference>
<evidence type="ECO:0000259" key="2">
    <source>
        <dbReference type="PROSITE" id="PS51228"/>
    </source>
</evidence>
<reference evidence="3 4" key="1">
    <citation type="submission" date="2013-10" db="EMBL/GenBank/DDBJ databases">
        <title>Salinisphaera orenii MK-B5 Genome Sequencing.</title>
        <authorList>
            <person name="Lai Q."/>
            <person name="Li C."/>
            <person name="Shao Z."/>
        </authorList>
    </citation>
    <scope>NUCLEOTIDE SEQUENCE [LARGE SCALE GENOMIC DNA]</scope>
    <source>
        <strain evidence="3 4">MK-B5</strain>
    </source>
</reference>
<dbReference type="GO" id="GO:0000062">
    <property type="term" value="F:fatty-acyl-CoA binding"/>
    <property type="evidence" value="ECO:0007669"/>
    <property type="project" value="InterPro"/>
</dbReference>
<evidence type="ECO:0000256" key="1">
    <source>
        <dbReference type="ARBA" id="ARBA00023121"/>
    </source>
</evidence>
<dbReference type="EMBL" id="AYKH01000004">
    <property type="protein sequence ID" value="ROO29514.1"/>
    <property type="molecule type" value="Genomic_DNA"/>
</dbReference>
<dbReference type="Proteomes" id="UP000283993">
    <property type="component" value="Unassembled WGS sequence"/>
</dbReference>
<proteinExistence type="predicted"/>
<name>A0A423PVA6_9GAMM</name>
<dbReference type="PRINTS" id="PR00689">
    <property type="entry name" value="ACOABINDINGP"/>
</dbReference>
<dbReference type="InterPro" id="IPR000582">
    <property type="entry name" value="Acyl-CoA-binding_protein"/>
</dbReference>
<sequence>MTMSDLERRFQEAVDKVRHAPADGAFKPSNDFKLKMYALYRQATDGDVTGRKPGMLNPVERYKWQAWKDVEGQSREQAMAAYIAEVEAVEAQYG</sequence>
<dbReference type="InterPro" id="IPR014352">
    <property type="entry name" value="FERM/acyl-CoA-bd_prot_sf"/>
</dbReference>
<accession>A0A423PVA6</accession>
<dbReference type="Pfam" id="PF00887">
    <property type="entry name" value="ACBP"/>
    <property type="match status" value="1"/>
</dbReference>
<dbReference type="PROSITE" id="PS51228">
    <property type="entry name" value="ACB_2"/>
    <property type="match status" value="1"/>
</dbReference>
<dbReference type="PANTHER" id="PTHR23310:SF62">
    <property type="entry name" value="ACYL-COA BINDING PROTEIN 1, ISOFORM A"/>
    <property type="match status" value="1"/>
</dbReference>
<dbReference type="SUPFAM" id="SSF47027">
    <property type="entry name" value="Acyl-CoA binding protein"/>
    <property type="match status" value="1"/>
</dbReference>
<dbReference type="AlphaFoldDB" id="A0A423PVA6"/>
<keyword evidence="1" id="KW-0446">Lipid-binding</keyword>
<evidence type="ECO:0000313" key="3">
    <source>
        <dbReference type="EMBL" id="ROO29514.1"/>
    </source>
</evidence>
<comment type="caution">
    <text evidence="3">The sequence shown here is derived from an EMBL/GenBank/DDBJ whole genome shotgun (WGS) entry which is preliminary data.</text>
</comment>
<dbReference type="PANTHER" id="PTHR23310">
    <property type="entry name" value="ACYL-COA-BINDING PROTEIN, ACBP"/>
    <property type="match status" value="1"/>
</dbReference>
<gene>
    <name evidence="3" type="ORF">SAOR_03425</name>
</gene>
<dbReference type="Gene3D" id="1.20.80.10">
    <property type="match status" value="1"/>
</dbReference>
<dbReference type="GO" id="GO:0006631">
    <property type="term" value="P:fatty acid metabolic process"/>
    <property type="evidence" value="ECO:0007669"/>
    <property type="project" value="TreeGrafter"/>
</dbReference>
<organism evidence="3 4">
    <name type="scientific">Salinisphaera orenii MK-B5</name>
    <dbReference type="NCBI Taxonomy" id="856730"/>
    <lineage>
        <taxon>Bacteria</taxon>
        <taxon>Pseudomonadati</taxon>
        <taxon>Pseudomonadota</taxon>
        <taxon>Gammaproteobacteria</taxon>
        <taxon>Salinisphaerales</taxon>
        <taxon>Salinisphaeraceae</taxon>
        <taxon>Salinisphaera</taxon>
    </lineage>
</organism>
<evidence type="ECO:0000313" key="4">
    <source>
        <dbReference type="Proteomes" id="UP000283993"/>
    </source>
</evidence>
<keyword evidence="4" id="KW-1185">Reference proteome</keyword>
<protein>
    <submittedName>
        <fullName evidence="3">Acyl-CoA-binding protein</fullName>
    </submittedName>
</protein>